<evidence type="ECO:0000256" key="5">
    <source>
        <dbReference type="ARBA" id="ARBA00022963"/>
    </source>
</evidence>
<keyword evidence="4" id="KW-0378">Hydrolase</keyword>
<accession>A0ABY7PY26</accession>
<dbReference type="SUPFAM" id="SSF56024">
    <property type="entry name" value="Phospholipase D/nuclease"/>
    <property type="match status" value="2"/>
</dbReference>
<evidence type="ECO:0000256" key="6">
    <source>
        <dbReference type="ARBA" id="ARBA00023098"/>
    </source>
</evidence>
<comment type="similarity">
    <text evidence="2">Belongs to the phospholipase D family.</text>
</comment>
<dbReference type="Proteomes" id="UP001212821">
    <property type="component" value="Chromosome"/>
</dbReference>
<dbReference type="EC" id="3.1.4.4" evidence="3"/>
<dbReference type="PANTHER" id="PTHR43856:SF1">
    <property type="entry name" value="MITOCHONDRIAL CARDIOLIPIN HYDROLASE"/>
    <property type="match status" value="1"/>
</dbReference>
<sequence>MPLATLARRAGALLLAGAGLISATGTAHATGTYTAVVFPDQSHTVVYNLINSATKSVDVTMYELRDTTAVNDLIARQRVGVKVRVILDGQHTSVNGTAYNALKAAGVGVTYSSSAFVYTHQKTVTVDGATSIIMTGNLDATYYSSSRDYGVIDTDANDVAAIEQVFAADYAKTSITPSDGDNLVWSPTDSQSRLLALINGAQTSLDVEELEFGDPTLVDAITAAADRGVTVRVVGMNPDSYGSYFDQVTAAGAKVVTYSSTTGLYIHAKAIVADYGTSTAKVFAGSENFSDNSLNNNRELGLIVSDSGVLNTIESTFATDFANGTPY</sequence>
<feature type="domain" description="PLD phosphodiesterase" evidence="8">
    <location>
        <begin position="115"/>
        <end position="142"/>
    </location>
</feature>
<dbReference type="InterPro" id="IPR051406">
    <property type="entry name" value="PLD_domain"/>
</dbReference>
<dbReference type="PROSITE" id="PS50035">
    <property type="entry name" value="PLD"/>
    <property type="match status" value="2"/>
</dbReference>
<feature type="chain" id="PRO_5047351890" description="phospholipase D" evidence="7">
    <location>
        <begin position="30"/>
        <end position="327"/>
    </location>
</feature>
<evidence type="ECO:0000256" key="2">
    <source>
        <dbReference type="ARBA" id="ARBA00008664"/>
    </source>
</evidence>
<keyword evidence="10" id="KW-1185">Reference proteome</keyword>
<dbReference type="Pfam" id="PF13091">
    <property type="entry name" value="PLDc_2"/>
    <property type="match status" value="2"/>
</dbReference>
<dbReference type="InterPro" id="IPR025202">
    <property type="entry name" value="PLD-like_dom"/>
</dbReference>
<dbReference type="EMBL" id="CP115450">
    <property type="protein sequence ID" value="WBP85265.1"/>
    <property type="molecule type" value="Genomic_DNA"/>
</dbReference>
<evidence type="ECO:0000256" key="1">
    <source>
        <dbReference type="ARBA" id="ARBA00000798"/>
    </source>
</evidence>
<evidence type="ECO:0000259" key="8">
    <source>
        <dbReference type="PROSITE" id="PS50035"/>
    </source>
</evidence>
<dbReference type="Gene3D" id="3.30.870.10">
    <property type="entry name" value="Endonuclease Chain A"/>
    <property type="match status" value="2"/>
</dbReference>
<evidence type="ECO:0000256" key="4">
    <source>
        <dbReference type="ARBA" id="ARBA00022801"/>
    </source>
</evidence>
<proteinExistence type="inferred from homology"/>
<evidence type="ECO:0000256" key="3">
    <source>
        <dbReference type="ARBA" id="ARBA00012027"/>
    </source>
</evidence>
<feature type="domain" description="PLD phosphodiesterase" evidence="8">
    <location>
        <begin position="262"/>
        <end position="293"/>
    </location>
</feature>
<dbReference type="RefSeq" id="WP_270141097.1">
    <property type="nucleotide sequence ID" value="NZ_CP115450.1"/>
</dbReference>
<keyword evidence="7" id="KW-0732">Signal</keyword>
<evidence type="ECO:0000313" key="9">
    <source>
        <dbReference type="EMBL" id="WBP85265.1"/>
    </source>
</evidence>
<dbReference type="PANTHER" id="PTHR43856">
    <property type="entry name" value="CARDIOLIPIN HYDROLASE"/>
    <property type="match status" value="1"/>
</dbReference>
<dbReference type="CDD" id="cd09128">
    <property type="entry name" value="PLDc_unchar1_2"/>
    <property type="match status" value="1"/>
</dbReference>
<keyword evidence="6" id="KW-0443">Lipid metabolism</keyword>
<keyword evidence="5" id="KW-0442">Lipid degradation</keyword>
<gene>
    <name evidence="9" type="ORF">O1G21_04930</name>
</gene>
<organism evidence="9 10">
    <name type="scientific">Kitasatospora cathayae</name>
    <dbReference type="NCBI Taxonomy" id="3004092"/>
    <lineage>
        <taxon>Bacteria</taxon>
        <taxon>Bacillati</taxon>
        <taxon>Actinomycetota</taxon>
        <taxon>Actinomycetes</taxon>
        <taxon>Kitasatosporales</taxon>
        <taxon>Streptomycetaceae</taxon>
        <taxon>Kitasatospora</taxon>
    </lineage>
</organism>
<evidence type="ECO:0000313" key="10">
    <source>
        <dbReference type="Proteomes" id="UP001212821"/>
    </source>
</evidence>
<reference evidence="10" key="1">
    <citation type="submission" date="2022-12" db="EMBL/GenBank/DDBJ databases">
        <authorList>
            <person name="Mo P."/>
        </authorList>
    </citation>
    <scope>NUCLEOTIDE SEQUENCE [LARGE SCALE GENOMIC DNA]</scope>
    <source>
        <strain evidence="10">HUAS 3-15</strain>
    </source>
</reference>
<evidence type="ECO:0000256" key="7">
    <source>
        <dbReference type="SAM" id="SignalP"/>
    </source>
</evidence>
<protein>
    <recommendedName>
        <fullName evidence="3">phospholipase D</fullName>
        <ecNumber evidence="3">3.1.4.4</ecNumber>
    </recommendedName>
</protein>
<dbReference type="InterPro" id="IPR001736">
    <property type="entry name" value="PLipase_D/transphosphatidylase"/>
</dbReference>
<feature type="signal peptide" evidence="7">
    <location>
        <begin position="1"/>
        <end position="29"/>
    </location>
</feature>
<name>A0ABY7PY26_9ACTN</name>
<comment type="catalytic activity">
    <reaction evidence="1">
        <text>a 1,2-diacyl-sn-glycero-3-phosphocholine + H2O = a 1,2-diacyl-sn-glycero-3-phosphate + choline + H(+)</text>
        <dbReference type="Rhea" id="RHEA:14445"/>
        <dbReference type="ChEBI" id="CHEBI:15354"/>
        <dbReference type="ChEBI" id="CHEBI:15377"/>
        <dbReference type="ChEBI" id="CHEBI:15378"/>
        <dbReference type="ChEBI" id="CHEBI:57643"/>
        <dbReference type="ChEBI" id="CHEBI:58608"/>
        <dbReference type="EC" id="3.1.4.4"/>
    </reaction>
</comment>